<dbReference type="AlphaFoldDB" id="A0A0D9WPQ3"/>
<dbReference type="Pfam" id="PF00628">
    <property type="entry name" value="PHD"/>
    <property type="match status" value="1"/>
</dbReference>
<evidence type="ECO:0000256" key="2">
    <source>
        <dbReference type="ARBA" id="ARBA00022771"/>
    </source>
</evidence>
<dbReference type="GO" id="GO:0003682">
    <property type="term" value="F:chromatin binding"/>
    <property type="evidence" value="ECO:0007669"/>
    <property type="project" value="InterPro"/>
</dbReference>
<dbReference type="CDD" id="cd15489">
    <property type="entry name" value="PHD_SF"/>
    <property type="match status" value="1"/>
</dbReference>
<organism evidence="8 9">
    <name type="scientific">Leersia perrieri</name>
    <dbReference type="NCBI Taxonomy" id="77586"/>
    <lineage>
        <taxon>Eukaryota</taxon>
        <taxon>Viridiplantae</taxon>
        <taxon>Streptophyta</taxon>
        <taxon>Embryophyta</taxon>
        <taxon>Tracheophyta</taxon>
        <taxon>Spermatophyta</taxon>
        <taxon>Magnoliopsida</taxon>
        <taxon>Liliopsida</taxon>
        <taxon>Poales</taxon>
        <taxon>Poaceae</taxon>
        <taxon>BOP clade</taxon>
        <taxon>Oryzoideae</taxon>
        <taxon>Oryzeae</taxon>
        <taxon>Oryzinae</taxon>
        <taxon>Leersia</taxon>
    </lineage>
</organism>
<dbReference type="SUPFAM" id="SSF57903">
    <property type="entry name" value="FYVE/PHD zinc finger"/>
    <property type="match status" value="1"/>
</dbReference>
<dbReference type="eggNOG" id="ENOG502QT38">
    <property type="taxonomic scope" value="Eukaryota"/>
</dbReference>
<dbReference type="PROSITE" id="PS51038">
    <property type="entry name" value="BAH"/>
    <property type="match status" value="1"/>
</dbReference>
<evidence type="ECO:0000313" key="9">
    <source>
        <dbReference type="Proteomes" id="UP000032180"/>
    </source>
</evidence>
<feature type="domain" description="BAH" evidence="7">
    <location>
        <begin position="322"/>
        <end position="442"/>
    </location>
</feature>
<reference evidence="8" key="3">
    <citation type="submission" date="2015-04" db="UniProtKB">
        <authorList>
            <consortium name="EnsemblPlants"/>
        </authorList>
    </citation>
    <scope>IDENTIFICATION</scope>
</reference>
<evidence type="ECO:0000256" key="1">
    <source>
        <dbReference type="ARBA" id="ARBA00022723"/>
    </source>
</evidence>
<evidence type="ECO:0000256" key="3">
    <source>
        <dbReference type="ARBA" id="ARBA00022833"/>
    </source>
</evidence>
<feature type="compositionally biased region" description="Polar residues" evidence="5">
    <location>
        <begin position="36"/>
        <end position="47"/>
    </location>
</feature>
<keyword evidence="3" id="KW-0862">Zinc</keyword>
<evidence type="ECO:0000256" key="4">
    <source>
        <dbReference type="PROSITE-ProRule" id="PRU00146"/>
    </source>
</evidence>
<sequence>MLADASFLATALATISSPNILKQTQLNEPPSVKADSASSIVSPPSVGSTDIKVEKGVNCPNCTHNGGTMIYSFITGIFHPLADFPTSPVNAAIIGQANKSAKHTATMSSTNTEGSSSDAGTPQSQPGASFIQQQPIFPNHNAIAELVQQVLHQPVNNPNWTPPSVEYMHGQLDCQVCKVSIIDTQSVIVCDACEGGIHLKCLHHDGNNVLLKAEWYCPTCVARSKGKSLPPKYGRVIRTVDASKVNFTSGVTSQGVSPTIKDNSQELAEDETLFNMNDFFMGYAEDVAASYIIGCSDVCWVGYPLKVAANKTYYSSCNVDDISYNLEDHILIASKDKEVAPFKLQSLWEEHDSRSMMASVSPYLFASDIPESIRKPCTAEENEVFASYGLRTVPVSMICGPCEVLHVDKFQEVSKRSQVVSSKPHPIFLCRLGEEATMRLVI</sequence>
<dbReference type="Proteomes" id="UP000032180">
    <property type="component" value="Chromosome 6"/>
</dbReference>
<evidence type="ECO:0008006" key="10">
    <source>
        <dbReference type="Google" id="ProtNLM"/>
    </source>
</evidence>
<evidence type="ECO:0000313" key="8">
    <source>
        <dbReference type="EnsemblPlants" id="LPERR06G10860.1"/>
    </source>
</evidence>
<proteinExistence type="predicted"/>
<dbReference type="CDD" id="cd04370">
    <property type="entry name" value="BAH"/>
    <property type="match status" value="1"/>
</dbReference>
<keyword evidence="9" id="KW-1185">Reference proteome</keyword>
<dbReference type="InterPro" id="IPR043151">
    <property type="entry name" value="BAH_sf"/>
</dbReference>
<dbReference type="InterPro" id="IPR001025">
    <property type="entry name" value="BAH_dom"/>
</dbReference>
<dbReference type="InterPro" id="IPR011011">
    <property type="entry name" value="Znf_FYVE_PHD"/>
</dbReference>
<dbReference type="STRING" id="77586.A0A0D9WPQ3"/>
<dbReference type="Gene3D" id="3.30.40.10">
    <property type="entry name" value="Zinc/RING finger domain, C3HC4 (zinc finger)"/>
    <property type="match status" value="1"/>
</dbReference>
<feature type="domain" description="PHD-type" evidence="6">
    <location>
        <begin position="171"/>
        <end position="223"/>
    </location>
</feature>
<keyword evidence="2 4" id="KW-0863">Zinc-finger</keyword>
<evidence type="ECO:0000259" key="6">
    <source>
        <dbReference type="PROSITE" id="PS50016"/>
    </source>
</evidence>
<dbReference type="GO" id="GO:0008270">
    <property type="term" value="F:zinc ion binding"/>
    <property type="evidence" value="ECO:0007669"/>
    <property type="project" value="UniProtKB-KW"/>
</dbReference>
<accession>A0A0D9WPQ3</accession>
<name>A0A0D9WPQ3_9ORYZ</name>
<dbReference type="HOGENOM" id="CLU_022156_0_0_1"/>
<dbReference type="PANTHER" id="PTHR47527:SF6">
    <property type="entry name" value="OS06G0309000 PROTEIN"/>
    <property type="match status" value="1"/>
</dbReference>
<dbReference type="Gene3D" id="2.30.30.490">
    <property type="match status" value="1"/>
</dbReference>
<reference evidence="9" key="2">
    <citation type="submission" date="2013-12" db="EMBL/GenBank/DDBJ databases">
        <authorList>
            <person name="Yu Y."/>
            <person name="Lee S."/>
            <person name="de Baynast K."/>
            <person name="Wissotski M."/>
            <person name="Liu L."/>
            <person name="Talag J."/>
            <person name="Goicoechea J."/>
            <person name="Angelova A."/>
            <person name="Jetty R."/>
            <person name="Kudrna D."/>
            <person name="Golser W."/>
            <person name="Rivera L."/>
            <person name="Zhang J."/>
            <person name="Wing R."/>
        </authorList>
    </citation>
    <scope>NUCLEOTIDE SEQUENCE</scope>
</reference>
<protein>
    <recommendedName>
        <fullName evidence="10">PHD-type domain-containing protein</fullName>
    </recommendedName>
</protein>
<feature type="region of interest" description="Disordered" evidence="5">
    <location>
        <begin position="104"/>
        <end position="129"/>
    </location>
</feature>
<evidence type="ECO:0000256" key="5">
    <source>
        <dbReference type="SAM" id="MobiDB-lite"/>
    </source>
</evidence>
<dbReference type="Pfam" id="PF01426">
    <property type="entry name" value="BAH"/>
    <property type="match status" value="1"/>
</dbReference>
<dbReference type="InterPro" id="IPR019787">
    <property type="entry name" value="Znf_PHD-finger"/>
</dbReference>
<evidence type="ECO:0000259" key="7">
    <source>
        <dbReference type="PROSITE" id="PS51038"/>
    </source>
</evidence>
<reference evidence="8 9" key="1">
    <citation type="submission" date="2012-08" db="EMBL/GenBank/DDBJ databases">
        <title>Oryza genome evolution.</title>
        <authorList>
            <person name="Wing R.A."/>
        </authorList>
    </citation>
    <scope>NUCLEOTIDE SEQUENCE</scope>
</reference>
<keyword evidence="1" id="KW-0479">Metal-binding</keyword>
<dbReference type="EnsemblPlants" id="LPERR06G10860.1">
    <property type="protein sequence ID" value="LPERR06G10860.1"/>
    <property type="gene ID" value="LPERR06G10860"/>
</dbReference>
<dbReference type="Gramene" id="LPERR06G10860.1">
    <property type="protein sequence ID" value="LPERR06G10860.1"/>
    <property type="gene ID" value="LPERR06G10860"/>
</dbReference>
<dbReference type="InterPro" id="IPR013083">
    <property type="entry name" value="Znf_RING/FYVE/PHD"/>
</dbReference>
<feature type="region of interest" description="Disordered" evidence="5">
    <location>
        <begin position="27"/>
        <end position="47"/>
    </location>
</feature>
<dbReference type="PROSITE" id="PS50016">
    <property type="entry name" value="ZF_PHD_2"/>
    <property type="match status" value="1"/>
</dbReference>
<dbReference type="PANTHER" id="PTHR47527">
    <property type="entry name" value="RING/FYVE/PHD ZINC FINGER SUPERFAMILY PROTEIN"/>
    <property type="match status" value="1"/>
</dbReference>